<feature type="compositionally biased region" description="Low complexity" evidence="8">
    <location>
        <begin position="67"/>
        <end position="97"/>
    </location>
</feature>
<feature type="chain" id="PRO_5003700967" description="Lipoprotein" evidence="9">
    <location>
        <begin position="24"/>
        <end position="402"/>
    </location>
</feature>
<dbReference type="InterPro" id="IPR049890">
    <property type="entry name" value="VlpA-F-like_signal"/>
</dbReference>
<evidence type="ECO:0000256" key="7">
    <source>
        <dbReference type="ARBA" id="ARBA00023288"/>
    </source>
</evidence>
<keyword evidence="6" id="KW-0564">Palmitate</keyword>
<evidence type="ECO:0000256" key="3">
    <source>
        <dbReference type="ARBA" id="ARBA00022729"/>
    </source>
</evidence>
<organism evidence="10 11">
    <name type="scientific">Mycoplasmopsis agalactiae 14628</name>
    <dbReference type="NCBI Taxonomy" id="1110504"/>
    <lineage>
        <taxon>Bacteria</taxon>
        <taxon>Bacillati</taxon>
        <taxon>Mycoplasmatota</taxon>
        <taxon>Mycoplasmoidales</taxon>
        <taxon>Metamycoplasmataceae</taxon>
        <taxon>Mycoplasmopsis</taxon>
    </lineage>
</organism>
<dbReference type="STRING" id="1110504.MAGb_0650"/>
<feature type="compositionally biased region" description="Polar residues" evidence="8">
    <location>
        <begin position="134"/>
        <end position="143"/>
    </location>
</feature>
<keyword evidence="4" id="KW-0677">Repeat</keyword>
<dbReference type="GO" id="GO:0005886">
    <property type="term" value="C:plasma membrane"/>
    <property type="evidence" value="ECO:0007669"/>
    <property type="project" value="UniProtKB-SubCell"/>
</dbReference>
<evidence type="ECO:0000256" key="9">
    <source>
        <dbReference type="SAM" id="SignalP"/>
    </source>
</evidence>
<sequence length="402" mass="44191">MKKSKFLILGSVASLSAILFVAAKCGAGAKSEEMNKSKLEKDKISSELTNNDDKNTNAESNEEKNNTDTPNNDSSTESINNENNESSMTNNNAESNNGVQGDEPRAETEVAPKAPESPDSSSNNSGGNYSANNHTNGMSSDAPASNPEAKAKLKKELEDVEKVKKIVDEHKDAFAAFHTQGDFLDQIAVYANDEGISNLKLQKESEKDTKLVVDKDGSGKKNKISLKLGSQDFEVELGKVLENAVVTKYYVKDEPSKLLDNFSQNGNNNIDANWGYTMRDKLVVITQLGYYKDSNKLIKLTGIGKKTIKVPKNLPLIVNSLSYSFYNLQSENIENIDEWDVKNITKAEGAFQDAKSFSQDLSKWKFKKDASKNSIFKGASKMGKHLDNIAKSWGVDKSILTK</sequence>
<comment type="caution">
    <text evidence="10">The sequence shown here is derived from an EMBL/GenBank/DDBJ whole genome shotgun (WGS) entry which is preliminary data.</text>
</comment>
<gene>
    <name evidence="10" type="ORF">MAGb_0650</name>
</gene>
<dbReference type="OrthoDB" id="395395at2"/>
<protein>
    <recommendedName>
        <fullName evidence="12">Lipoprotein</fullName>
    </recommendedName>
</protein>
<dbReference type="Proteomes" id="UP000003181">
    <property type="component" value="Unassembled WGS sequence"/>
</dbReference>
<dbReference type="RefSeq" id="WP_004023841.1">
    <property type="nucleotide sequence ID" value="NZ_AJPR01000003.1"/>
</dbReference>
<evidence type="ECO:0000256" key="2">
    <source>
        <dbReference type="ARBA" id="ARBA00022475"/>
    </source>
</evidence>
<evidence type="ECO:0000256" key="8">
    <source>
        <dbReference type="SAM" id="MobiDB-lite"/>
    </source>
</evidence>
<evidence type="ECO:0000256" key="4">
    <source>
        <dbReference type="ARBA" id="ARBA00022737"/>
    </source>
</evidence>
<keyword evidence="2" id="KW-1003">Cell membrane</keyword>
<dbReference type="NCBIfam" id="NF033817">
    <property type="entry name" value="Mplas_variab_LP"/>
    <property type="match status" value="1"/>
</dbReference>
<evidence type="ECO:0000256" key="6">
    <source>
        <dbReference type="ARBA" id="ARBA00023139"/>
    </source>
</evidence>
<evidence type="ECO:0008006" key="12">
    <source>
        <dbReference type="Google" id="ProtNLM"/>
    </source>
</evidence>
<dbReference type="PATRIC" id="fig|1110504.5.peg.68"/>
<dbReference type="InterPro" id="IPR005046">
    <property type="entry name" value="DUF285"/>
</dbReference>
<proteinExistence type="predicted"/>
<evidence type="ECO:0000256" key="1">
    <source>
        <dbReference type="ARBA" id="ARBA00004193"/>
    </source>
</evidence>
<feature type="compositionally biased region" description="Basic and acidic residues" evidence="8">
    <location>
        <begin position="30"/>
        <end position="66"/>
    </location>
</feature>
<dbReference type="AlphaFoldDB" id="I5D6R9"/>
<keyword evidence="7" id="KW-0449">Lipoprotein</keyword>
<evidence type="ECO:0000256" key="5">
    <source>
        <dbReference type="ARBA" id="ARBA00023136"/>
    </source>
</evidence>
<feature type="compositionally biased region" description="Low complexity" evidence="8">
    <location>
        <begin position="120"/>
        <end position="133"/>
    </location>
</feature>
<keyword evidence="5" id="KW-0472">Membrane</keyword>
<feature type="region of interest" description="Disordered" evidence="8">
    <location>
        <begin position="27"/>
        <end position="151"/>
    </location>
</feature>
<evidence type="ECO:0000313" key="10">
    <source>
        <dbReference type="EMBL" id="EIN15378.1"/>
    </source>
</evidence>
<name>I5D6R9_MYCAA</name>
<evidence type="ECO:0000313" key="11">
    <source>
        <dbReference type="Proteomes" id="UP000003181"/>
    </source>
</evidence>
<feature type="signal peptide" evidence="9">
    <location>
        <begin position="1"/>
        <end position="23"/>
    </location>
</feature>
<reference evidence="10 11" key="1">
    <citation type="journal article" date="2012" name="Appl. Environ. Microbiol.">
        <title>Emergence of Atypical Mycoplasma agalactiae Strains Harboring a New Prophage and Associated with an Alpine Wild Ungulate Mortality Episode.</title>
        <authorList>
            <person name="Tardy F."/>
            <person name="Baranowski E."/>
            <person name="Nouvel L.X."/>
            <person name="Mick V."/>
            <person name="Manso-Silvan L."/>
            <person name="Thiaucourt F."/>
            <person name="Thebault P."/>
            <person name="Breton M."/>
            <person name="Sirand-Pugnet P."/>
            <person name="Blanchard A."/>
            <person name="Garnier A."/>
            <person name="Gibert P."/>
            <person name="Game Y."/>
            <person name="Poumarat F."/>
            <person name="Citti C."/>
        </authorList>
    </citation>
    <scope>NUCLEOTIDE SEQUENCE [LARGE SCALE GENOMIC DNA]</scope>
    <source>
        <strain evidence="10 11">14628</strain>
    </source>
</reference>
<accession>I5D6R9</accession>
<dbReference type="EMBL" id="AJPR01000003">
    <property type="protein sequence ID" value="EIN15378.1"/>
    <property type="molecule type" value="Genomic_DNA"/>
</dbReference>
<comment type="subcellular location">
    <subcellularLocation>
        <location evidence="1">Cell membrane</location>
        <topology evidence="1">Lipid-anchor</topology>
    </subcellularLocation>
</comment>
<keyword evidence="3 9" id="KW-0732">Signal</keyword>
<dbReference type="Pfam" id="PF03382">
    <property type="entry name" value="DUF285"/>
    <property type="match status" value="1"/>
</dbReference>